<dbReference type="Proteomes" id="UP000219050">
    <property type="component" value="Chromosome"/>
</dbReference>
<evidence type="ECO:0000313" key="2">
    <source>
        <dbReference type="Proteomes" id="UP000219050"/>
    </source>
</evidence>
<evidence type="ECO:0008006" key="3">
    <source>
        <dbReference type="Google" id="ProtNLM"/>
    </source>
</evidence>
<proteinExistence type="predicted"/>
<protein>
    <recommendedName>
        <fullName evidence="3">DUF3987 domain-containing protein</fullName>
    </recommendedName>
</protein>
<organism evidence="1 2">
    <name type="scientific">Pacificitalea manganoxidans</name>
    <dbReference type="NCBI Taxonomy" id="1411902"/>
    <lineage>
        <taxon>Bacteria</taxon>
        <taxon>Pseudomonadati</taxon>
        <taxon>Pseudomonadota</taxon>
        <taxon>Alphaproteobacteria</taxon>
        <taxon>Rhodobacterales</taxon>
        <taxon>Paracoccaceae</taxon>
        <taxon>Pacificitalea</taxon>
    </lineage>
</organism>
<dbReference type="EMBL" id="CP021404">
    <property type="protein sequence ID" value="ATI40897.1"/>
    <property type="molecule type" value="Genomic_DNA"/>
</dbReference>
<sequence length="891" mass="98067">MHMKHTTPDPSQQEAIHIGHTAPTSETPGDVAAGFLKQLDPSGVHNLVALDPAQQRAPKGKTFRAGDFAAIKAWVDARAGDVNLYYTLNEVSADCADKKPRKSDIRRIRALCVDVDPRTGVNLDTVRAEIRKHLANYRNPQFTFIVDSGGGYQALLVLNTKIAANAEHIEWAESHARGLIQEMHGPNYQSDEVQNIDRLLRLPGPDNIPTPGKLAKGRQRRPARVVCQRSARSSVAEISKSIQPLVADVEPDRDDEIQAAISAIEHSGYNCVETYSELPDALRAQFDRDLAERPSLMALWREGKLASDDKSGSAYRAALSGALKRIGGYTEEDYAHLAFVWDRAVQAGDDRDSKLTPRALGRDWVNIPGEREAEDFFTKLTNSTGAASGWSEPVDIFSDTPLTQLSALPENALPPELTRWVDSESRRKGVSPAFAAAAAIATIAGSVGGGLKLLPRLRDTEWRVPCSLWVALVDNPGGGKSPIINAALKPLRELDAMRWAAAKPAVTQWEADNRGRKKSGTPKPTVPRTLVDDVTMEKLVSLSAENPRGLMQAPDELTQAFGQFGAYKSNGGGGDRSQYLRFYDGGPIYVDRVGAGARRTESALMGILAGTQPDRIGKLARDLGEDGMLQRFLFVVGDDLDRAGGEDAEPDAEALRQYRELVHFLAQQDFGSTELRMSESAFREFERARLAIRDLAHVPSASVAWQGHVAKWGATLARLVLTLHAVEMWRCHRALGFVETSCPVDERTVVRAAVLGKFLLRHAWAFYSQHFDPEPTGKETKSFAGYLLARPEIVEFSRRDAGQAQKSLRDTRKLASVMRALETLGWVRAKARDAEGPSRWEVNPELASRFSERAHWEAEDRARKRAAILRAAKARKDLLGQQCGSIESTEV</sequence>
<name>A0A291LW80_9RHOB</name>
<dbReference type="Pfam" id="PF13148">
    <property type="entry name" value="DUF3987"/>
    <property type="match status" value="2"/>
</dbReference>
<dbReference type="KEGG" id="cmag:CBW24_02025"/>
<accession>A0A291LW80</accession>
<evidence type="ECO:0000313" key="1">
    <source>
        <dbReference type="EMBL" id="ATI40897.1"/>
    </source>
</evidence>
<gene>
    <name evidence="1" type="ORF">CBW24_02025</name>
</gene>
<reference evidence="1 2" key="1">
    <citation type="submission" date="2017-05" db="EMBL/GenBank/DDBJ databases">
        <title>Comparative genomic and metabolic analysis of manganese-oxidizing mechanisms in Celeribater manganoxidans DY25T: its adaption to the environment of polymetallic nodule.</title>
        <authorList>
            <person name="Wang X."/>
        </authorList>
    </citation>
    <scope>NUCLEOTIDE SEQUENCE [LARGE SCALE GENOMIC DNA]</scope>
    <source>
        <strain evidence="1 2">DY25</strain>
    </source>
</reference>
<dbReference type="InterPro" id="IPR025048">
    <property type="entry name" value="DUF3987"/>
</dbReference>
<dbReference type="AlphaFoldDB" id="A0A291LW80"/>
<keyword evidence="2" id="KW-1185">Reference proteome</keyword>